<accession>A0A2K3E5F9</accession>
<feature type="region of interest" description="Disordered" evidence="1">
    <location>
        <begin position="28"/>
        <end position="47"/>
    </location>
</feature>
<gene>
    <name evidence="2" type="ORF">CHLRE_01g011376v5</name>
</gene>
<evidence type="ECO:0000256" key="1">
    <source>
        <dbReference type="SAM" id="MobiDB-lite"/>
    </source>
</evidence>
<name>A0A2K3E5F9_CHLRE</name>
<keyword evidence="3" id="KW-1185">Reference proteome</keyword>
<dbReference type="Gramene" id="PNW88029">
    <property type="protein sequence ID" value="PNW88029"/>
    <property type="gene ID" value="CHLRE_01g011376v5"/>
</dbReference>
<dbReference type="KEGG" id="cre:CHLRE_01g011376v5"/>
<organism evidence="2 3">
    <name type="scientific">Chlamydomonas reinhardtii</name>
    <name type="common">Chlamydomonas smithii</name>
    <dbReference type="NCBI Taxonomy" id="3055"/>
    <lineage>
        <taxon>Eukaryota</taxon>
        <taxon>Viridiplantae</taxon>
        <taxon>Chlorophyta</taxon>
        <taxon>core chlorophytes</taxon>
        <taxon>Chlorophyceae</taxon>
        <taxon>CS clade</taxon>
        <taxon>Chlamydomonadales</taxon>
        <taxon>Chlamydomonadaceae</taxon>
        <taxon>Chlamydomonas</taxon>
    </lineage>
</organism>
<proteinExistence type="predicted"/>
<evidence type="ECO:0000313" key="3">
    <source>
        <dbReference type="Proteomes" id="UP000006906"/>
    </source>
</evidence>
<dbReference type="GeneID" id="66051978"/>
<dbReference type="InParanoid" id="A0A2K3E5F9"/>
<dbReference type="AlphaFoldDB" id="A0A2K3E5F9"/>
<sequence>MLLLQRERLPHGGGKTMARALRCAAAATANTDANPDSSSKRHSSWLAEGPWKRSLPAGAMPALATEAVSAGQAGAETRRCCICWWTSTCT</sequence>
<dbReference type="Proteomes" id="UP000006906">
    <property type="component" value="Chromosome 1"/>
</dbReference>
<protein>
    <submittedName>
        <fullName evidence="2">Uncharacterized protein</fullName>
    </submittedName>
</protein>
<dbReference type="RefSeq" id="XP_042928223.1">
    <property type="nucleotide sequence ID" value="XM_043058309.1"/>
</dbReference>
<reference evidence="2 3" key="1">
    <citation type="journal article" date="2007" name="Science">
        <title>The Chlamydomonas genome reveals the evolution of key animal and plant functions.</title>
        <authorList>
            <person name="Merchant S.S."/>
            <person name="Prochnik S.E."/>
            <person name="Vallon O."/>
            <person name="Harris E.H."/>
            <person name="Karpowicz S.J."/>
            <person name="Witman G.B."/>
            <person name="Terry A."/>
            <person name="Salamov A."/>
            <person name="Fritz-Laylin L.K."/>
            <person name="Marechal-Drouard L."/>
            <person name="Marshall W.F."/>
            <person name="Qu L.H."/>
            <person name="Nelson D.R."/>
            <person name="Sanderfoot A.A."/>
            <person name="Spalding M.H."/>
            <person name="Kapitonov V.V."/>
            <person name="Ren Q."/>
            <person name="Ferris P."/>
            <person name="Lindquist E."/>
            <person name="Shapiro H."/>
            <person name="Lucas S.M."/>
            <person name="Grimwood J."/>
            <person name="Schmutz J."/>
            <person name="Cardol P."/>
            <person name="Cerutti H."/>
            <person name="Chanfreau G."/>
            <person name="Chen C.L."/>
            <person name="Cognat V."/>
            <person name="Croft M.T."/>
            <person name="Dent R."/>
            <person name="Dutcher S."/>
            <person name="Fernandez E."/>
            <person name="Fukuzawa H."/>
            <person name="Gonzalez-Ballester D."/>
            <person name="Gonzalez-Halphen D."/>
            <person name="Hallmann A."/>
            <person name="Hanikenne M."/>
            <person name="Hippler M."/>
            <person name="Inwood W."/>
            <person name="Jabbari K."/>
            <person name="Kalanon M."/>
            <person name="Kuras R."/>
            <person name="Lefebvre P.A."/>
            <person name="Lemaire S.D."/>
            <person name="Lobanov A.V."/>
            <person name="Lohr M."/>
            <person name="Manuell A."/>
            <person name="Meier I."/>
            <person name="Mets L."/>
            <person name="Mittag M."/>
            <person name="Mittelmeier T."/>
            <person name="Moroney J.V."/>
            <person name="Moseley J."/>
            <person name="Napoli C."/>
            <person name="Nedelcu A.M."/>
            <person name="Niyogi K."/>
            <person name="Novoselov S.V."/>
            <person name="Paulsen I.T."/>
            <person name="Pazour G."/>
            <person name="Purton S."/>
            <person name="Ral J.P."/>
            <person name="Riano-Pachon D.M."/>
            <person name="Riekhof W."/>
            <person name="Rymarquis L."/>
            <person name="Schroda M."/>
            <person name="Stern D."/>
            <person name="Umen J."/>
            <person name="Willows R."/>
            <person name="Wilson N."/>
            <person name="Zimmer S.L."/>
            <person name="Allmer J."/>
            <person name="Balk J."/>
            <person name="Bisova K."/>
            <person name="Chen C.J."/>
            <person name="Elias M."/>
            <person name="Gendler K."/>
            <person name="Hauser C."/>
            <person name="Lamb M.R."/>
            <person name="Ledford H."/>
            <person name="Long J.C."/>
            <person name="Minagawa J."/>
            <person name="Page M.D."/>
            <person name="Pan J."/>
            <person name="Pootakham W."/>
            <person name="Roje S."/>
            <person name="Rose A."/>
            <person name="Stahlberg E."/>
            <person name="Terauchi A.M."/>
            <person name="Yang P."/>
            <person name="Ball S."/>
            <person name="Bowler C."/>
            <person name="Dieckmann C.L."/>
            <person name="Gladyshev V.N."/>
            <person name="Green P."/>
            <person name="Jorgensen R."/>
            <person name="Mayfield S."/>
            <person name="Mueller-Roeber B."/>
            <person name="Rajamani S."/>
            <person name="Sayre R.T."/>
            <person name="Brokstein P."/>
            <person name="Dubchak I."/>
            <person name="Goodstein D."/>
            <person name="Hornick L."/>
            <person name="Huang Y.W."/>
            <person name="Jhaveri J."/>
            <person name="Luo Y."/>
            <person name="Martinez D."/>
            <person name="Ngau W.C."/>
            <person name="Otillar B."/>
            <person name="Poliakov A."/>
            <person name="Porter A."/>
            <person name="Szajkowski L."/>
            <person name="Werner G."/>
            <person name="Zhou K."/>
            <person name="Grigoriev I.V."/>
            <person name="Rokhsar D.S."/>
            <person name="Grossman A.R."/>
        </authorList>
    </citation>
    <scope>NUCLEOTIDE SEQUENCE [LARGE SCALE GENOMIC DNA]</scope>
    <source>
        <strain evidence="3">CC-503</strain>
    </source>
</reference>
<dbReference type="EMBL" id="CM008962">
    <property type="protein sequence ID" value="PNW88029.1"/>
    <property type="molecule type" value="Genomic_DNA"/>
</dbReference>
<evidence type="ECO:0000313" key="2">
    <source>
        <dbReference type="EMBL" id="PNW88029.1"/>
    </source>
</evidence>